<evidence type="ECO:0000313" key="1">
    <source>
        <dbReference type="EMBL" id="KAK9155333.1"/>
    </source>
</evidence>
<dbReference type="EMBL" id="JBBNAE010000001">
    <property type="protein sequence ID" value="KAK9155333.1"/>
    <property type="molecule type" value="Genomic_DNA"/>
</dbReference>
<sequence length="107" mass="12055">MAILDQLEAPNLLLVSRPSNTHVNTLFKVNTHYTMSFGITRVHTCIHRSSLALGGLLVHECDNLRKDFNRINKEVARLKNQLFDSLVISLHVNRAVGVLMHIPSSLE</sequence>
<keyword evidence="2" id="KW-1185">Reference proteome</keyword>
<evidence type="ECO:0000313" key="2">
    <source>
        <dbReference type="Proteomes" id="UP001417504"/>
    </source>
</evidence>
<gene>
    <name evidence="1" type="ORF">Sjap_002813</name>
</gene>
<organism evidence="1 2">
    <name type="scientific">Stephania japonica</name>
    <dbReference type="NCBI Taxonomy" id="461633"/>
    <lineage>
        <taxon>Eukaryota</taxon>
        <taxon>Viridiplantae</taxon>
        <taxon>Streptophyta</taxon>
        <taxon>Embryophyta</taxon>
        <taxon>Tracheophyta</taxon>
        <taxon>Spermatophyta</taxon>
        <taxon>Magnoliopsida</taxon>
        <taxon>Ranunculales</taxon>
        <taxon>Menispermaceae</taxon>
        <taxon>Menispermoideae</taxon>
        <taxon>Cissampelideae</taxon>
        <taxon>Stephania</taxon>
    </lineage>
</organism>
<dbReference type="Proteomes" id="UP001417504">
    <property type="component" value="Unassembled WGS sequence"/>
</dbReference>
<reference evidence="1 2" key="1">
    <citation type="submission" date="2024-01" db="EMBL/GenBank/DDBJ databases">
        <title>Genome assemblies of Stephania.</title>
        <authorList>
            <person name="Yang L."/>
        </authorList>
    </citation>
    <scope>NUCLEOTIDE SEQUENCE [LARGE SCALE GENOMIC DNA]</scope>
    <source>
        <strain evidence="1">QJT</strain>
        <tissue evidence="1">Leaf</tissue>
    </source>
</reference>
<accession>A0AAP0PSW9</accession>
<protein>
    <submittedName>
        <fullName evidence="1">Uncharacterized protein</fullName>
    </submittedName>
</protein>
<dbReference type="AlphaFoldDB" id="A0AAP0PSW9"/>
<comment type="caution">
    <text evidence="1">The sequence shown here is derived from an EMBL/GenBank/DDBJ whole genome shotgun (WGS) entry which is preliminary data.</text>
</comment>
<name>A0AAP0PSW9_9MAGN</name>
<proteinExistence type="predicted"/>